<name>A0A8E2F2T6_9PEZI</name>
<dbReference type="AlphaFoldDB" id="A0A8E2F2T6"/>
<keyword evidence="2" id="KW-1185">Reference proteome</keyword>
<protein>
    <submittedName>
        <fullName evidence="1">Uncharacterized protein</fullName>
    </submittedName>
</protein>
<sequence>MNVTYGQPNLLFMKSDLALLGTVNDHCGKVLRLLDEDKDIEIQLSFSTTRQHAMPSRRSQRQKAMGDSACLSVIIYGTPELFDDVGNFLQEKNMYLQDPRSCDRNVEYRNPHRLSGLDPHVPMALELMPDIISRTIETAPEPADILLDFENGAELTEAESPRLLGTPLLVHN</sequence>
<reference evidence="1 2" key="1">
    <citation type="journal article" date="2016" name="Nat. Commun.">
        <title>Ectomycorrhizal ecology is imprinted in the genome of the dominant symbiotic fungus Cenococcum geophilum.</title>
        <authorList>
            <consortium name="DOE Joint Genome Institute"/>
            <person name="Peter M."/>
            <person name="Kohler A."/>
            <person name="Ohm R.A."/>
            <person name="Kuo A."/>
            <person name="Krutzmann J."/>
            <person name="Morin E."/>
            <person name="Arend M."/>
            <person name="Barry K.W."/>
            <person name="Binder M."/>
            <person name="Choi C."/>
            <person name="Clum A."/>
            <person name="Copeland A."/>
            <person name="Grisel N."/>
            <person name="Haridas S."/>
            <person name="Kipfer T."/>
            <person name="LaButti K."/>
            <person name="Lindquist E."/>
            <person name="Lipzen A."/>
            <person name="Maire R."/>
            <person name="Meier B."/>
            <person name="Mihaltcheva S."/>
            <person name="Molinier V."/>
            <person name="Murat C."/>
            <person name="Poggeler S."/>
            <person name="Quandt C.A."/>
            <person name="Sperisen C."/>
            <person name="Tritt A."/>
            <person name="Tisserant E."/>
            <person name="Crous P.W."/>
            <person name="Henrissat B."/>
            <person name="Nehls U."/>
            <person name="Egli S."/>
            <person name="Spatafora J.W."/>
            <person name="Grigoriev I.V."/>
            <person name="Martin F.M."/>
        </authorList>
    </citation>
    <scope>NUCLEOTIDE SEQUENCE [LARGE SCALE GENOMIC DNA]</scope>
    <source>
        <strain evidence="1 2">CBS 207.34</strain>
    </source>
</reference>
<accession>A0A8E2F2T6</accession>
<gene>
    <name evidence="1" type="ORF">AOQ84DRAFT_376003</name>
</gene>
<evidence type="ECO:0000313" key="2">
    <source>
        <dbReference type="Proteomes" id="UP000250140"/>
    </source>
</evidence>
<dbReference type="Proteomes" id="UP000250140">
    <property type="component" value="Unassembled WGS sequence"/>
</dbReference>
<proteinExistence type="predicted"/>
<organism evidence="1 2">
    <name type="scientific">Glonium stellatum</name>
    <dbReference type="NCBI Taxonomy" id="574774"/>
    <lineage>
        <taxon>Eukaryota</taxon>
        <taxon>Fungi</taxon>
        <taxon>Dikarya</taxon>
        <taxon>Ascomycota</taxon>
        <taxon>Pezizomycotina</taxon>
        <taxon>Dothideomycetes</taxon>
        <taxon>Pleosporomycetidae</taxon>
        <taxon>Gloniales</taxon>
        <taxon>Gloniaceae</taxon>
        <taxon>Glonium</taxon>
    </lineage>
</organism>
<dbReference type="OrthoDB" id="10658321at2759"/>
<evidence type="ECO:0000313" key="1">
    <source>
        <dbReference type="EMBL" id="OCL09248.1"/>
    </source>
</evidence>
<dbReference type="EMBL" id="KV749476">
    <property type="protein sequence ID" value="OCL09248.1"/>
    <property type="molecule type" value="Genomic_DNA"/>
</dbReference>